<dbReference type="InterPro" id="IPR013320">
    <property type="entry name" value="ConA-like_dom_sf"/>
</dbReference>
<feature type="domain" description="Glycoside hydrolase family 2 catalytic" evidence="6">
    <location>
        <begin position="647"/>
        <end position="780"/>
    </location>
</feature>
<feature type="domain" description="Beta-mannosidase-like galactose-binding" evidence="8">
    <location>
        <begin position="282"/>
        <end position="443"/>
    </location>
</feature>
<name>A0A2N5DMM3_9CAUL</name>
<evidence type="ECO:0000256" key="4">
    <source>
        <dbReference type="SAM" id="SignalP"/>
    </source>
</evidence>
<dbReference type="GO" id="GO:0004553">
    <property type="term" value="F:hydrolase activity, hydrolyzing O-glycosyl compounds"/>
    <property type="evidence" value="ECO:0007669"/>
    <property type="project" value="InterPro"/>
</dbReference>
<evidence type="ECO:0000259" key="8">
    <source>
        <dbReference type="Pfam" id="PF22666"/>
    </source>
</evidence>
<dbReference type="InterPro" id="IPR006103">
    <property type="entry name" value="Glyco_hydro_2_cat"/>
</dbReference>
<organism evidence="9 10">
    <name type="scientific">Caulobacter zeae</name>
    <dbReference type="NCBI Taxonomy" id="2055137"/>
    <lineage>
        <taxon>Bacteria</taxon>
        <taxon>Pseudomonadati</taxon>
        <taxon>Pseudomonadota</taxon>
        <taxon>Alphaproteobacteria</taxon>
        <taxon>Caulobacterales</taxon>
        <taxon>Caulobacteraceae</taxon>
        <taxon>Caulobacter</taxon>
    </lineage>
</organism>
<dbReference type="RefSeq" id="WP_101717487.1">
    <property type="nucleotide sequence ID" value="NZ_PJRS01000016.1"/>
</dbReference>
<dbReference type="Proteomes" id="UP000234479">
    <property type="component" value="Unassembled WGS sequence"/>
</dbReference>
<evidence type="ECO:0000259" key="7">
    <source>
        <dbReference type="Pfam" id="PF18368"/>
    </source>
</evidence>
<dbReference type="SUPFAM" id="SSF49785">
    <property type="entry name" value="Galactose-binding domain-like"/>
    <property type="match status" value="1"/>
</dbReference>
<keyword evidence="4" id="KW-0732">Signal</keyword>
<proteinExistence type="inferred from homology"/>
<comment type="similarity">
    <text evidence="1">Belongs to the glycosyl hydrolase 2 family.</text>
</comment>
<dbReference type="AlphaFoldDB" id="A0A2N5DMM3"/>
<feature type="domain" description="Glycoside hydrolase family 2 immunoglobulin-like beta-sandwich" evidence="5">
    <location>
        <begin position="474"/>
        <end position="570"/>
    </location>
</feature>
<dbReference type="InterPro" id="IPR013783">
    <property type="entry name" value="Ig-like_fold"/>
</dbReference>
<dbReference type="Pfam" id="PF13385">
    <property type="entry name" value="Laminin_G_3"/>
    <property type="match status" value="1"/>
</dbReference>
<evidence type="ECO:0000256" key="3">
    <source>
        <dbReference type="ARBA" id="ARBA00023295"/>
    </source>
</evidence>
<dbReference type="InterPro" id="IPR041351">
    <property type="entry name" value="Ig_GlcNase"/>
</dbReference>
<dbReference type="SUPFAM" id="SSF49303">
    <property type="entry name" value="beta-Galactosidase/glucuronidase domain"/>
    <property type="match status" value="3"/>
</dbReference>
<dbReference type="Gene3D" id="2.60.40.10">
    <property type="entry name" value="Immunoglobulins"/>
    <property type="match status" value="2"/>
</dbReference>
<evidence type="ECO:0000313" key="9">
    <source>
        <dbReference type="EMBL" id="PLR27322.1"/>
    </source>
</evidence>
<dbReference type="GO" id="GO:0005975">
    <property type="term" value="P:carbohydrate metabolic process"/>
    <property type="evidence" value="ECO:0007669"/>
    <property type="project" value="InterPro"/>
</dbReference>
<keyword evidence="3" id="KW-0326">Glycosidase</keyword>
<evidence type="ECO:0000259" key="6">
    <source>
        <dbReference type="Pfam" id="PF02836"/>
    </source>
</evidence>
<dbReference type="EMBL" id="PJRS01000016">
    <property type="protein sequence ID" value="PLR27322.1"/>
    <property type="molecule type" value="Genomic_DNA"/>
</dbReference>
<dbReference type="SUPFAM" id="SSF51445">
    <property type="entry name" value="(Trans)glycosidases"/>
    <property type="match status" value="1"/>
</dbReference>
<dbReference type="InterPro" id="IPR017853">
    <property type="entry name" value="GH"/>
</dbReference>
<dbReference type="InterPro" id="IPR043534">
    <property type="entry name" value="EBDG/EBM"/>
</dbReference>
<feature type="chain" id="PRO_5014963277" evidence="4">
    <location>
        <begin position="26"/>
        <end position="1142"/>
    </location>
</feature>
<dbReference type="Gene3D" id="2.60.120.260">
    <property type="entry name" value="Galactose-binding domain-like"/>
    <property type="match status" value="1"/>
</dbReference>
<dbReference type="PANTHER" id="PTHR43536">
    <property type="entry name" value="MANNOSYLGLYCOPROTEIN ENDO-BETA-MANNOSIDASE"/>
    <property type="match status" value="1"/>
</dbReference>
<dbReference type="InterPro" id="IPR006102">
    <property type="entry name" value="Ig-like_GH2"/>
</dbReference>
<dbReference type="OrthoDB" id="9758603at2"/>
<sequence length="1142" mass="121855">MKTRSKSVLAAGCALALLAPLTASAQVWGPYNAEFPAGGDGLSRPLAGAAAGETLPAGAPWSLSGWVRISQVQSGQALAAGIGDLASGRFLAVGPDGFAVVTSGTEIKGGDAPLPGDWRFVAAVSDGAKVTLLVDGKAVAQGAAPAAATSAMVALGPRKAGGFTPFAGQVAGFRAEARALSEAEIRALAARKPDPLTVFETGSPTWPVQVRQQAGQVTPQEAWTRPQGKDAISAPVAKPAYAGPALLEAGPGAWTLKRWSLVEAPKVVGEGAAISSAGFDAKGWYAASVPGTVLTTLVDRGVYPDPDYGLNNTAIPESLNKQAWWYRTTFDAPAAVAGKRPRLTFKGVNYAAEVWLNGEKLGDMKGAFVRGRFEVAGKLKPTGNVLAVRVSPPPHPGLAHEESLTAGVGENGGMMALDGPTFIASEGWDWIPSVRDRNTGLWQDVVLEASGDARLGDPQVVTTLPPMAGKPDNSLAEIEILAPVENLSDRPVQATVTAAFDGVRVSKTVAVQPGASTVRLTPAEFPQLAVANPRLWWPNGYGEQALHDLILTASVDGQASDEKRLRFGIRQVTYELSVMNPAGHLRRVEVDFSKARQLGQDVTDGSHAGIRKVVDGWATSLTAQGDNSPAVRDVPETGLAPHLVLKVNGVKIAARGGNWGTDDWRKRIERERLEPYFRLHKEAGLNTIRNWVGQNTEEPFYDLADEYGLLVLNDFWASTQDYQLEPQDVPLFLANAADVIKRYRNHPSIVLWFGRNEGVPHPILNVGLEALVHDLDGTRWYTGSSNRVNLQNSGPYNYREPETYFTEHAKGFSVEVGTPSFPTLEAFSAAVPAPDRWPISDTWAYHDWHPTGNGATKSFTDAMAAKLGAPTSLEDFERKAQLMNYETHRAIFEGMNQELWTRSSGRLLWMTQPAWPSTMWQILSHDYDTHGAFYGTKAAAEPVHAQMSLADHTLAVVNNTTTPIAGSRLRTRVLDLSGKVLSDQTDVVEAAANAVAPGRTLDLGFKSGEAAVVRLDLTAASGAVLSRNLYWVGADDAGERRLSQMAAQPVTLSAKSGKAAKDEAVVAVTLVNTGAAPALNAKLTLVDAKGDRILPAYYSDNYVSLLPGETRTVEIRYPAGAGKGAKVALRGWNVTPRTEAVR</sequence>
<evidence type="ECO:0000259" key="5">
    <source>
        <dbReference type="Pfam" id="PF00703"/>
    </source>
</evidence>
<keyword evidence="10" id="KW-1185">Reference proteome</keyword>
<dbReference type="InterPro" id="IPR036156">
    <property type="entry name" value="Beta-gal/glucu_dom_sf"/>
</dbReference>
<dbReference type="Pfam" id="PF02836">
    <property type="entry name" value="Glyco_hydro_2_C"/>
    <property type="match status" value="1"/>
</dbReference>
<dbReference type="Pfam" id="PF18368">
    <property type="entry name" value="Ig_GlcNase"/>
    <property type="match status" value="1"/>
</dbReference>
<reference evidence="9 10" key="1">
    <citation type="submission" date="2017-12" db="EMBL/GenBank/DDBJ databases">
        <title>The genome sequence of Caulobacter sp. 410.</title>
        <authorList>
            <person name="Gao J."/>
            <person name="Mao X."/>
            <person name="Sun J."/>
        </authorList>
    </citation>
    <scope>NUCLEOTIDE SEQUENCE [LARGE SCALE GENOMIC DNA]</scope>
    <source>
        <strain evidence="9 10">410</strain>
    </source>
</reference>
<dbReference type="Pfam" id="PF00703">
    <property type="entry name" value="Glyco_hydro_2"/>
    <property type="match status" value="1"/>
</dbReference>
<dbReference type="SUPFAM" id="SSF49899">
    <property type="entry name" value="Concanavalin A-like lectins/glucanases"/>
    <property type="match status" value="1"/>
</dbReference>
<dbReference type="PANTHER" id="PTHR43536:SF1">
    <property type="entry name" value="MANNOSYLGLYCOPROTEIN ENDO-BETA-MANNOSIDASE"/>
    <property type="match status" value="1"/>
</dbReference>
<evidence type="ECO:0000256" key="1">
    <source>
        <dbReference type="ARBA" id="ARBA00007401"/>
    </source>
</evidence>
<evidence type="ECO:0000313" key="10">
    <source>
        <dbReference type="Proteomes" id="UP000234479"/>
    </source>
</evidence>
<feature type="signal peptide" evidence="4">
    <location>
        <begin position="1"/>
        <end position="25"/>
    </location>
</feature>
<dbReference type="Gene3D" id="3.20.20.80">
    <property type="entry name" value="Glycosidases"/>
    <property type="match status" value="1"/>
</dbReference>
<protein>
    <submittedName>
        <fullName evidence="9">Glycoside hydrolase family 2</fullName>
    </submittedName>
</protein>
<dbReference type="InterPro" id="IPR008979">
    <property type="entry name" value="Galactose-bd-like_sf"/>
</dbReference>
<dbReference type="Gene3D" id="2.60.120.200">
    <property type="match status" value="1"/>
</dbReference>
<dbReference type="Pfam" id="PF22666">
    <property type="entry name" value="Glyco_hydro_2_N2"/>
    <property type="match status" value="1"/>
</dbReference>
<evidence type="ECO:0000256" key="2">
    <source>
        <dbReference type="ARBA" id="ARBA00022801"/>
    </source>
</evidence>
<accession>A0A2N5DMM3</accession>
<keyword evidence="2 9" id="KW-0378">Hydrolase</keyword>
<feature type="domain" description="Exo-beta-D-glucosaminidase Ig-fold" evidence="7">
    <location>
        <begin position="1029"/>
        <end position="1134"/>
    </location>
</feature>
<dbReference type="InterPro" id="IPR054593">
    <property type="entry name" value="Beta-mannosidase-like_N2"/>
</dbReference>
<comment type="caution">
    <text evidence="9">The sequence shown here is derived from an EMBL/GenBank/DDBJ whole genome shotgun (WGS) entry which is preliminary data.</text>
</comment>
<gene>
    <name evidence="9" type="ORF">SGCZBJ_07960</name>
</gene>